<gene>
    <name evidence="1" type="ORF">E3A20_03920</name>
</gene>
<dbReference type="EMBL" id="SRHE01000044">
    <property type="protein sequence ID" value="TWW12108.1"/>
    <property type="molecule type" value="Genomic_DNA"/>
</dbReference>
<dbReference type="SUPFAM" id="SSF143422">
    <property type="entry name" value="Transposase IS200-like"/>
    <property type="match status" value="1"/>
</dbReference>
<dbReference type="GO" id="GO:0003677">
    <property type="term" value="F:DNA binding"/>
    <property type="evidence" value="ECO:0007669"/>
    <property type="project" value="InterPro"/>
</dbReference>
<keyword evidence="2" id="KW-1185">Reference proteome</keyword>
<organism evidence="1 2">
    <name type="scientific">Planctomyces bekefii</name>
    <dbReference type="NCBI Taxonomy" id="1653850"/>
    <lineage>
        <taxon>Bacteria</taxon>
        <taxon>Pseudomonadati</taxon>
        <taxon>Planctomycetota</taxon>
        <taxon>Planctomycetia</taxon>
        <taxon>Planctomycetales</taxon>
        <taxon>Planctomycetaceae</taxon>
        <taxon>Planctomyces</taxon>
    </lineage>
</organism>
<dbReference type="InterPro" id="IPR036515">
    <property type="entry name" value="Transposase_17_sf"/>
</dbReference>
<protein>
    <recommendedName>
        <fullName evidence="3">Transposase</fullName>
    </recommendedName>
</protein>
<dbReference type="AlphaFoldDB" id="A0A5C6MB78"/>
<dbReference type="GO" id="GO:0006313">
    <property type="term" value="P:DNA transposition"/>
    <property type="evidence" value="ECO:0007669"/>
    <property type="project" value="InterPro"/>
</dbReference>
<sequence>MRLLCQHIAQRANREDGEVGKFWQARYRAVRLLDEIAILSCAAYVDLNPIRAAMAQSIDASDFTSAQKRLLDLTMATQNLTQPESAAADGPPVTTPRALTKNYRSDEALRSSQHLASVELNERNGLPGPNANRDGVRCSNKGFLSMSTTEYLSLLEWTARQRRVAKVGRTPKQIRRLFKRLEISADAWNELVRNFGRLFSLVAGKPAVIDSHRSRAGGHRYRARPAARDLLARV</sequence>
<name>A0A5C6MB78_9PLAN</name>
<reference evidence="1 2" key="1">
    <citation type="submission" date="2019-08" db="EMBL/GenBank/DDBJ databases">
        <title>100 year-old enigma solved: identification of Planctomyces bekefii, the type genus and species of the phylum Planctomycetes.</title>
        <authorList>
            <person name="Svetlana D.N."/>
            <person name="Overmann J."/>
        </authorList>
    </citation>
    <scope>NUCLEOTIDE SEQUENCE [LARGE SCALE GENOMIC DNA]</scope>
    <source>
        <strain evidence="1">Phe10_nw2017</strain>
    </source>
</reference>
<dbReference type="Proteomes" id="UP000321083">
    <property type="component" value="Unassembled WGS sequence"/>
</dbReference>
<dbReference type="PANTHER" id="PTHR34322">
    <property type="entry name" value="TRANSPOSASE, Y1_TNP DOMAIN-CONTAINING"/>
    <property type="match status" value="1"/>
</dbReference>
<dbReference type="PANTHER" id="PTHR34322:SF2">
    <property type="entry name" value="TRANSPOSASE IS200-LIKE DOMAIN-CONTAINING PROTEIN"/>
    <property type="match status" value="1"/>
</dbReference>
<evidence type="ECO:0000313" key="1">
    <source>
        <dbReference type="EMBL" id="TWW12108.1"/>
    </source>
</evidence>
<accession>A0A5C6MB78</accession>
<comment type="caution">
    <text evidence="1">The sequence shown here is derived from an EMBL/GenBank/DDBJ whole genome shotgun (WGS) entry which is preliminary data.</text>
</comment>
<reference evidence="1 2" key="2">
    <citation type="submission" date="2019-08" db="EMBL/GenBank/DDBJ databases">
        <authorList>
            <person name="Henke P."/>
        </authorList>
    </citation>
    <scope>NUCLEOTIDE SEQUENCE [LARGE SCALE GENOMIC DNA]</scope>
    <source>
        <strain evidence="1">Phe10_nw2017</strain>
    </source>
</reference>
<proteinExistence type="predicted"/>
<evidence type="ECO:0008006" key="3">
    <source>
        <dbReference type="Google" id="ProtNLM"/>
    </source>
</evidence>
<evidence type="ECO:0000313" key="2">
    <source>
        <dbReference type="Proteomes" id="UP000321083"/>
    </source>
</evidence>
<dbReference type="GO" id="GO:0004803">
    <property type="term" value="F:transposase activity"/>
    <property type="evidence" value="ECO:0007669"/>
    <property type="project" value="InterPro"/>
</dbReference>
<dbReference type="Gene3D" id="3.30.70.1290">
    <property type="entry name" value="Transposase IS200-like"/>
    <property type="match status" value="1"/>
</dbReference>